<dbReference type="SUPFAM" id="SSF49899">
    <property type="entry name" value="Concanavalin A-like lectins/glucanases"/>
    <property type="match status" value="1"/>
</dbReference>
<dbReference type="CDD" id="cd00185">
    <property type="entry name" value="TNFRSF"/>
    <property type="match status" value="2"/>
</dbReference>
<dbReference type="SMART" id="SM01411">
    <property type="entry name" value="Ephrin_rec_like"/>
    <property type="match status" value="11"/>
</dbReference>
<dbReference type="InterPro" id="IPR015919">
    <property type="entry name" value="Cadherin-like_sf"/>
</dbReference>
<dbReference type="Proteomes" id="UP001363151">
    <property type="component" value="Unassembled WGS sequence"/>
</dbReference>
<dbReference type="SUPFAM" id="SSF81296">
    <property type="entry name" value="E set domains"/>
    <property type="match status" value="1"/>
</dbReference>
<feature type="transmembrane region" description="Helical" evidence="4">
    <location>
        <begin position="4714"/>
        <end position="4734"/>
    </location>
</feature>
<feature type="transmembrane region" description="Helical" evidence="4">
    <location>
        <begin position="4968"/>
        <end position="4991"/>
    </location>
</feature>
<dbReference type="Gene3D" id="2.60.40.60">
    <property type="entry name" value="Cadherins"/>
    <property type="match status" value="7"/>
</dbReference>
<organism evidence="6 7">
    <name type="scientific">Aureococcus anophagefferens</name>
    <name type="common">Harmful bloom alga</name>
    <dbReference type="NCBI Taxonomy" id="44056"/>
    <lineage>
        <taxon>Eukaryota</taxon>
        <taxon>Sar</taxon>
        <taxon>Stramenopiles</taxon>
        <taxon>Ochrophyta</taxon>
        <taxon>Pelagophyceae</taxon>
        <taxon>Pelagomonadales</taxon>
        <taxon>Pelagomonadaceae</taxon>
        <taxon>Aureococcus</taxon>
    </lineage>
</organism>
<feature type="region of interest" description="Disordered" evidence="3">
    <location>
        <begin position="5132"/>
        <end position="5191"/>
    </location>
</feature>
<reference evidence="6 7" key="1">
    <citation type="submission" date="2024-03" db="EMBL/GenBank/DDBJ databases">
        <title>Aureococcus anophagefferens CCMP1851 and Kratosvirus quantuckense: Draft genome of a second virus-susceptible host strain in the model system.</title>
        <authorList>
            <person name="Chase E."/>
            <person name="Truchon A.R."/>
            <person name="Schepens W."/>
            <person name="Wilhelm S.W."/>
        </authorList>
    </citation>
    <scope>NUCLEOTIDE SEQUENCE [LARGE SCALE GENOMIC DNA]</scope>
    <source>
        <strain evidence="6 7">CCMP1851</strain>
    </source>
</reference>
<dbReference type="InterPro" id="IPR003347">
    <property type="entry name" value="JmjC_dom"/>
</dbReference>
<sequence>MLALLGLVTVAAASFPEEFRNATHIASVFADLDAPKFLPARARAAAPALDAVVAFLRGDAVDVKGHGGAPLPANLDPGAALAGDARVSFVARLEKFAAAASSNALKTLGLPGAVADYDAGDTVHVYASAPGASALANHTDTADVLVHQVLGRKTWFVCASAADESPKLGTCATYGDDEVAPFLESCSTLTLGPGDSLLLPRRSLHSARAYDDAPSVPGPEKGANFPTSRAPISAVFHSSVHVTVGFRSLMDGGCEDVADSTPALVRALPGGLASAAAKDLAAAAIPADVDVNVLVESPLFGAAAAVALELEEAPEEWAGYCEDRGWAAVAEVLRAEGVDHARARKRPRAERAAVAVAAGAAAAATGPSARRGTSGARSSSPRRPSSRAAGRRRRSGSTLARARSTRAPGGRFAASTAALLARLEDAEPSDGLKAALAALEACAAAPSLSLAADAAGRAGDVAVHFAEDERRRLCGINEDATSCPAGYYSGTGSYSGLYCDDGCDDGCWWGCDDSCDASCDSCYGCTACAAGTANPYTGRTSCTSCVAGKYQPSAGQTTCADCWEGSYSAAGATTCASCPAGTYASGGGDSSCTSCPAGTYSAAGATSCTSCAAGTYASASGASSCAVCPGGQYQGSTGASSCSNCAAGKYLADSASAADHDSSGDCAVCAGGSYQNTAGSTSCASCPAGTYNDDFGAYSTNHDALDDCAICAAGTYVTGTGATSCVSCPAGTYLPSNYGNAAYVDEASDCLVCPAGAYSAAAATACASCAAGTYLSDAGTNRLYHDSSSDCASCPAGTYQPSSGGASCAACEAGRAMNSAGSTSCTICGAGTYQASTGAGACDGCPGGKYLADAGTATAYHDALDDCATCPEDFFAFGSANAQCAACPAGEYAGAGSTGCASCAEGAAAAECVVCPGGQYRVEFDCVACPECTFAASSGSVECDDCPEGRYADEAGLSTCHAAAPGYFPTDLASDADGYGVTSGACFQAACPSGFYSAGGATNCAEVPAGSYASASSTDADGVGVTAGAAYANPCPAGTYSAAGAHACASCSPGTYSLAGASSCVACPAGAYGDASGHHSAACGGACAAGRYGASGALTSDCSGPCPAGYRCPAGTAIAAPTAQRAYGLEGCAVHDGTVYFSDYGGGALYRASVHDASTVEFVAQVADPSDGAEACYVRLPSGCGSVLSETTTPAVWFVDPNNAGTSCEASRKAAFNAYCGRSDAEQEWRNGPAEYLRGIAYDAVHGYVYAAVASGASGVYRVDASTGAVELQVELDAPLGVAISDDGATLYVGSSDFHAPIVRAGTISAGGLGALSEVFNAGAGNPVTGLAVAGSTLYYAAAGSVLTHDLDGGAASTVLAGRFEHLAVASGTLYAAEYAYDGAWDGGVLAVVDLASGATATFAAPVAGYGVCADAEHDVFYGAAKGDALGVFDFDGSSFHAFLRGYEACGDGAASYCPESTGSESLAALDGEYTTPASGDDRYRQAVATCTVGSYCAGGENVPCPAGTYGIEPGLSDAACSGACDAGYFCAAGSTSPTAALCGQYVDPPQAAYCPAGAGHPMPAPVGFATTPLWGSIYARTGVVECFADGDGLYTEYCGDGDRAPLVAVACPSSVEVDEKTSGDVVATATATHAGDGSLSATFAAHARGGSADFSRFAAAYEDFEAAHSYEPKLSGDAVGTQIQRKHGDASLGLDGAGYYYHDAAGAAASSDGATAAFWLRPAEDLSSGSHGLASLELSGSSGAVTCALEVHGGVLSFSCDAVFDITSAAVSASVEAPPLDGGSWTHLCVVVSEEGVSIAVDGTFVAQTRSSVGASLSVVSLSVGLSGAFSFAGHVDDVALFGAALVPSEVALASSGALSSLGDCSAYDGVLSVSSDGAASSAVEVDALHCDSYYTTIKATTAATGVFAPGAGYCTFRVDVIDVNDAPYFDGDFAAAFEETVALSSEVGRPLLPNVTEPDPVQASIFSIEGGCGDNDLGYFGIEACSGQVYTKTTAFNALETASYEICVTVTDDGEPPLSDVATLYVTILNVNGAPEFSADSTQVECSVEENAAPGTALSCDLSAADEDGDALTYALSDPHGILSLPDAAAPSLATAVVLDYEAASTYVGVQFSTSDGELEDLVYVAVAVTDVNDAPVWDGATSFAVDEHSAVGTVVGSVAAYASDEDGDALTFSMTVAPSSSLGEFSMSSGGEITVSSNAGLDYEAYAEDHDDDAPTWVATVTVSDGEYSATTTFDLSMANVDDAPTLSGAGDWTVAEDAAVGTVLGTVVADDPDAFATLFVWSLGDDDANTFSIAPDADDATTAHVSLNRAVDYETVNAYDATVSVMDEGGNVVTAAFSLTVTDVNEAPELVANHNAPSVALVVPENTPVGAVLALADGGSYGLDDDVYEPDDGQGHVYDLLDFGDGASPETRFSVDADSSEISTNVVFDYEDAETGNFVFVRARATDDGSPALSSDEVTLCVSVLDVNEAPVVADVAVTMLDNTAVGSTVALLDGFDEDGDALTYSLAFVDDGDALAAQLAAYFWASPGGRLFLNHTADDLVSGDDGVDVVFTYSANDGELGSGDATLTITVLDRGVAPVIAADQHFTIPENSAAGVAVGTLIATDENVDDVLAYFIVGGSGANLFDVGEADGAIAVAEDAALDFETQASYALEVTVTDGFATTYATVGITLSDVNEAPTFPASAVDLAVTEAAAAGAQAGQYVYGADEDAGDVVTYSFALDGGSASPFAIDAVGDGTNWGLLSVVDAAALDYETTASYTGTVTATDSAGLTATAFVGIEILDVNEPPSFAASFLNLGSVVENGGFQLVGPLGATDPENDVLDFVLDDAAAAVFEVRDGSLYVRDDGLDFESSSEWSVSVTATESATSEAYAASLDVAVSVVDANDLSIDAASASVLPTRGGPFAIVFTGSNVGPLDVPTSTYDASNPPTVTATYGNGGDGATYEATGCVVTNPGSEVTCSAVDEGVGRSHVWNVTVSSPGSPAFSALSTFETAYEAPAVAATAADGPLPTAGGGLVTLTGSGFAPYCGTFCADGLKACGGDCVGPGEPCDAEPYDGGACQALLEGAAAITFGRSAALVAEFSCGDVAVTTPGALAVGAETTLTCVAGEGYGEAKFWALTVGVAAASSFFARTADVFEDAAGIVYAPPSISSVAIGGVESSQALRTAGGETLEIFGENFGPAGAGLADVSVAYANGIDAHEATGCYVAVSHTVIICETAPGVGSHYAFVATRAGLSSHPSDSTASYGPPVVDAASGGGLNEAATVGGDTFYLEGDNLGPAGSEVFVSYGPASRPDLYAAAACGVVVAHTKLSCETATGTGGGHVVRATVGNQTSAAYDANLTYAAPFVSYYESSWASDEDRVGAFAEGGELLKLHGGNFGPLGNASLDSVSYLAADDDERYVACDVDGALGGVVGGDSPCLCAITTAHETVTCRTVAATGRGHSWHVVVDGQTSTTPTTRVEPPRVLGLLGNATNASIAGGEAIVIVGANFGRLQRKLDYVRYGPSGDEYEATNCTLASDSRVACLTAPGVGVDLRVTVAVDGQASDVSPPLLSYARPRIFGVSPQSGDTAGGSVHVVNGTNLGLAFARTYVQIVFDGAVVPLDGASLTRASPGASGYSYYCGAAECVEFTVPEMTSNFAHARSVVARVGSSDHGATVLDSNGVTFEYGGPVVESLSNTDNEAYGRTDLVLTGLNFGTYGAIYVNEEPQVVTSWAHDRITLTYDGTTGVVYVNVGDKYSESVEFSEQSPRIIVDVAAYQPDPAGYRTSGLDDDEAPAVSSLIGYYFSDSAASTRVLVGGVEATIVSAGAVVDPSTFTSTLVIQGRTVRRVDYEIPPGAGKANDVVLYANGRPSYSANLTEDVLYVRYRAPEVAASAPGLVPTYGGSVTLAGDNFGAAAADATVTLGGVVCEATAWTHDEVTVSVPAGAGDGKKLVVEVAGQAATVAPGDNGAVAYEPPTLDAVSPAELPTLGGSVTVTGANLGAPGVAAVGLGTATTTSLAVVASDDEQHAWVTLAVEPGQGLNSLVFNVSGQFASIPLAFRASTLETLTPSAAKTTGGTALALNGSDFGIGSNVNVEFCCGWSSAGPVRFCSDVAFCGGDAELLEVTRFSQTAVGLLSPTGQAEGPLTVTLSACADIGDPATCVASREPASFNFSKPTIHYLATSDYTRSPLADACFDDEGERVCVEAACDRFSEGGCGLETAGGYEIAIVGANFGIEKPRVVFGGVEVDDDDVRQPSGEASTHELLYFTVPRGVGAGLAVSVAVGDFVSPPRAFSYDPPYVSRIAYPNPNAAGDRIQFSGKNFGETEALAGDVNITIGGRQCLPILVGESRASSVWRIQNDEPYLHCESAPSTVGPQSLYIHVAGQNVSFPEADEKITMVCAADYYGQTALAAYETDFGCADVCDAAQEFCLGVGGEAWVFDASDDGTPHFCDGVQPCRTIESAFDGSLANCSVITLEDEFCAEKPVGSVVDHSNAGEPYSLAGYFRLDKRDDDAIPCDAWHAHRDTYCYELRPCSPSGACAGNNTCDAGYTDTMCAKCCDVSMAYLDDGKTKNPECWDGGDQLLYYRAYGECVECPTNYALLVALLTSAVLVCGSVAYTLKKKRVDVAVVAIGVDYAQVLSVFATTEIEWPSELQRLYSSLAIFSFDFLDVFPPECSISVEYDVQWLAIQFGPLGLAAACYAFYFFRRSYLVWKYAHKKKEMFKRMRRLKGMITSTLLYGFYFIYLYMCENTLDPLNCQRIAAEDGATETKREYLSSEPNEVCWQEGEMQYSLVPIAVVFVFVYILGYPLIIAALMYPAETRRLIRDDQLLRCQGRGRYEEGLTEYLDDVSLTRARLGMLYYRFKPDVPYWILFVVLRKMCMACITLLFHSSASFQLAMLLMVLFTSCVFQMKYLPYLSSSNHDEIFTKYADRIKILHDEELSSAAAKDKAIRMARGKAVGKLTFASMTTRELRDSAAKLFFEYNTVEGVLLVCSVLVCLVGVMLDSDYVADGRHAYTRKCLTYVTIFVISFSGLYFGAVLWQEIVTHIFPSLSCSCFSVFADGETREKDDDEIFDDGIEMAAGNPHLQKKMDDLMKDDQQLLSIKEQVEIKKLVGKLQTECRNLKRELADAKASSPRAAVPVKKKKVVGGIAHDPRDRSTSAAVDMDDEAVSPRRPSGFAGASNPLRAGAAKKATQPAKKRLG</sequence>
<feature type="transmembrane region" description="Helical" evidence="4">
    <location>
        <begin position="5011"/>
        <end position="5029"/>
    </location>
</feature>
<evidence type="ECO:0000256" key="1">
    <source>
        <dbReference type="ARBA" id="ARBA00022692"/>
    </source>
</evidence>
<comment type="caution">
    <text evidence="6">The sequence shown here is derived from an EMBL/GenBank/DDBJ whole genome shotgun (WGS) entry which is preliminary data.</text>
</comment>
<dbReference type="SUPFAM" id="SSF57184">
    <property type="entry name" value="Growth factor receptor domain"/>
    <property type="match status" value="4"/>
</dbReference>
<name>A0ABR1G5G4_AURAN</name>
<feature type="transmembrane region" description="Helical" evidence="4">
    <location>
        <begin position="4614"/>
        <end position="4633"/>
    </location>
</feature>
<dbReference type="SUPFAM" id="SSF49313">
    <property type="entry name" value="Cadherin-like"/>
    <property type="match status" value="6"/>
</dbReference>
<dbReference type="Gene3D" id="2.120.10.30">
    <property type="entry name" value="TolB, C-terminal domain"/>
    <property type="match status" value="1"/>
</dbReference>
<dbReference type="PROSITE" id="PS50268">
    <property type="entry name" value="CADHERIN_2"/>
    <property type="match status" value="8"/>
</dbReference>
<feature type="domain" description="Cadherin" evidence="5">
    <location>
        <begin position="2359"/>
        <end position="2477"/>
    </location>
</feature>
<gene>
    <name evidence="6" type="ORF">SO694_00161049</name>
</gene>
<accession>A0ABR1G5G4</accession>
<dbReference type="SMART" id="SM00208">
    <property type="entry name" value="TNFR"/>
    <property type="match status" value="4"/>
</dbReference>
<feature type="domain" description="Cadherin" evidence="5">
    <location>
        <begin position="2686"/>
        <end position="2794"/>
    </location>
</feature>
<dbReference type="Pfam" id="PF00028">
    <property type="entry name" value="Cadherin"/>
    <property type="match status" value="2"/>
</dbReference>
<dbReference type="Pfam" id="PF07699">
    <property type="entry name" value="Ephrin_rec_like"/>
    <property type="match status" value="3"/>
</dbReference>
<dbReference type="CDD" id="cd11304">
    <property type="entry name" value="Cadherin_repeat"/>
    <property type="match status" value="6"/>
</dbReference>
<feature type="region of interest" description="Disordered" evidence="3">
    <location>
        <begin position="363"/>
        <end position="409"/>
    </location>
</feature>
<feature type="domain" description="Cadherin" evidence="5">
    <location>
        <begin position="2585"/>
        <end position="2685"/>
    </location>
</feature>
<dbReference type="SUPFAM" id="SSF51197">
    <property type="entry name" value="Clavaminate synthase-like"/>
    <property type="match status" value="1"/>
</dbReference>
<proteinExistence type="predicted"/>
<evidence type="ECO:0000313" key="6">
    <source>
        <dbReference type="EMBL" id="KAK7248556.1"/>
    </source>
</evidence>
<evidence type="ECO:0000313" key="7">
    <source>
        <dbReference type="Proteomes" id="UP001363151"/>
    </source>
</evidence>
<evidence type="ECO:0000259" key="5">
    <source>
        <dbReference type="PROSITE" id="PS50268"/>
    </source>
</evidence>
<dbReference type="Gene3D" id="2.10.50.10">
    <property type="entry name" value="Tumor Necrosis Factor Receptor, subunit A, domain 2"/>
    <property type="match status" value="6"/>
</dbReference>
<feature type="domain" description="Cadherin" evidence="5">
    <location>
        <begin position="2042"/>
        <end position="2140"/>
    </location>
</feature>
<dbReference type="InterPro" id="IPR006212">
    <property type="entry name" value="Furin_repeat"/>
</dbReference>
<evidence type="ECO:0000256" key="3">
    <source>
        <dbReference type="SAM" id="MobiDB-lite"/>
    </source>
</evidence>
<dbReference type="CDD" id="cd00603">
    <property type="entry name" value="IPT_PCSR"/>
    <property type="match status" value="1"/>
</dbReference>
<dbReference type="SMART" id="SM00112">
    <property type="entry name" value="CA"/>
    <property type="match status" value="8"/>
</dbReference>
<dbReference type="Pfam" id="PF17803">
    <property type="entry name" value="Cadherin_4"/>
    <property type="match status" value="1"/>
</dbReference>
<evidence type="ECO:0000256" key="4">
    <source>
        <dbReference type="SAM" id="Phobius"/>
    </source>
</evidence>
<feature type="domain" description="Cadherin" evidence="5">
    <location>
        <begin position="2813"/>
        <end position="2904"/>
    </location>
</feature>
<dbReference type="Pfam" id="PF13385">
    <property type="entry name" value="Laminin_G_3"/>
    <property type="match status" value="1"/>
</dbReference>
<dbReference type="InterPro" id="IPR001368">
    <property type="entry name" value="TNFR/NGFR_Cys_rich_reg"/>
</dbReference>
<feature type="transmembrane region" description="Helical" evidence="4">
    <location>
        <begin position="4586"/>
        <end position="4607"/>
    </location>
</feature>
<dbReference type="Gene3D" id="2.60.120.200">
    <property type="match status" value="1"/>
</dbReference>
<dbReference type="EMBL" id="JBBJCI010000093">
    <property type="protein sequence ID" value="KAK7248556.1"/>
    <property type="molecule type" value="Genomic_DNA"/>
</dbReference>
<protein>
    <submittedName>
        <fullName evidence="6">Calcium ion binding protein</fullName>
    </submittedName>
</protein>
<feature type="domain" description="Cadherin" evidence="5">
    <location>
        <begin position="2257"/>
        <end position="2363"/>
    </location>
</feature>
<dbReference type="PANTHER" id="PTHR24026">
    <property type="entry name" value="FAT ATYPICAL CADHERIN-RELATED"/>
    <property type="match status" value="1"/>
</dbReference>
<keyword evidence="7" id="KW-1185">Reference proteome</keyword>
<dbReference type="InterPro" id="IPR014756">
    <property type="entry name" value="Ig_E-set"/>
</dbReference>
<dbReference type="InterPro" id="IPR013783">
    <property type="entry name" value="Ig-like_fold"/>
</dbReference>
<dbReference type="SUPFAM" id="SSF63829">
    <property type="entry name" value="Calcium-dependent phosphotriesterase"/>
    <property type="match status" value="1"/>
</dbReference>
<feature type="transmembrane region" description="Helical" evidence="4">
    <location>
        <begin position="4674"/>
        <end position="4693"/>
    </location>
</feature>
<dbReference type="Pfam" id="PF08007">
    <property type="entry name" value="JmjC_2"/>
    <property type="match status" value="1"/>
</dbReference>
<dbReference type="InterPro" id="IPR002909">
    <property type="entry name" value="IPT_dom"/>
</dbReference>
<feature type="domain" description="Cadherin" evidence="5">
    <location>
        <begin position="2140"/>
        <end position="2250"/>
    </location>
</feature>
<dbReference type="PANTHER" id="PTHR24026:SF126">
    <property type="entry name" value="PROTOCADHERIN FAT 4"/>
    <property type="match status" value="1"/>
</dbReference>
<feature type="transmembrane region" description="Helical" evidence="4">
    <location>
        <begin position="4882"/>
        <end position="4902"/>
    </location>
</feature>
<dbReference type="InterPro" id="IPR002126">
    <property type="entry name" value="Cadherin-like_dom"/>
</dbReference>
<dbReference type="InterPro" id="IPR013320">
    <property type="entry name" value="ConA-like_dom_sf"/>
</dbReference>
<dbReference type="Pfam" id="PF01833">
    <property type="entry name" value="TIG"/>
    <property type="match status" value="1"/>
</dbReference>
<dbReference type="SMART" id="SM00261">
    <property type="entry name" value="FU"/>
    <property type="match status" value="6"/>
</dbReference>
<dbReference type="InterPro" id="IPR040853">
    <property type="entry name" value="RapA2_cadherin-like"/>
</dbReference>
<dbReference type="PRINTS" id="PR00205">
    <property type="entry name" value="CADHERIN"/>
</dbReference>
<dbReference type="InterPro" id="IPR011641">
    <property type="entry name" value="Tyr-kin_ephrin_A/B_rcpt-like"/>
</dbReference>
<feature type="compositionally biased region" description="Low complexity" evidence="3">
    <location>
        <begin position="396"/>
        <end position="407"/>
    </location>
</feature>
<feature type="domain" description="Cadherin" evidence="5">
    <location>
        <begin position="1931"/>
        <end position="2039"/>
    </location>
</feature>
<feature type="compositionally biased region" description="Low complexity" evidence="3">
    <location>
        <begin position="363"/>
        <end position="388"/>
    </location>
</feature>
<keyword evidence="1 4" id="KW-0812">Transmembrane</keyword>
<evidence type="ECO:0000256" key="2">
    <source>
        <dbReference type="ARBA" id="ARBA00022989"/>
    </source>
</evidence>
<dbReference type="Gene3D" id="2.60.40.10">
    <property type="entry name" value="Immunoglobulins"/>
    <property type="match status" value="1"/>
</dbReference>
<dbReference type="Gene3D" id="2.60.120.650">
    <property type="entry name" value="Cupin"/>
    <property type="match status" value="1"/>
</dbReference>
<keyword evidence="2 4" id="KW-1133">Transmembrane helix</keyword>
<dbReference type="InterPro" id="IPR011042">
    <property type="entry name" value="6-blade_b-propeller_TolB-like"/>
</dbReference>
<keyword evidence="4" id="KW-0472">Membrane</keyword>
<feature type="transmembrane region" description="Helical" evidence="4">
    <location>
        <begin position="4781"/>
        <end position="4804"/>
    </location>
</feature>
<dbReference type="InterPro" id="IPR009030">
    <property type="entry name" value="Growth_fac_rcpt_cys_sf"/>
</dbReference>